<evidence type="ECO:0000259" key="1">
    <source>
        <dbReference type="Pfam" id="PF14540"/>
    </source>
</evidence>
<reference evidence="4 5" key="1">
    <citation type="submission" date="2016-10" db="EMBL/GenBank/DDBJ databases">
        <authorList>
            <person name="Varghese N."/>
            <person name="Submissions S."/>
        </authorList>
    </citation>
    <scope>NUCLEOTIDE SEQUENCE [LARGE SCALE GENOMIC DNA]</scope>
    <source>
        <strain evidence="4 5">DSM 13796</strain>
    </source>
</reference>
<dbReference type="InterPro" id="IPR054515">
    <property type="entry name" value="YgxA-like_substrate-bd"/>
</dbReference>
<dbReference type="InterPro" id="IPR036388">
    <property type="entry name" value="WH-like_DNA-bd_sf"/>
</dbReference>
<dbReference type="InterPro" id="IPR029348">
    <property type="entry name" value="NTF-like"/>
</dbReference>
<accession>A0A1I6BNN9</accession>
<name>A0A1I6BNN9_9BACI</name>
<dbReference type="GeneID" id="93712502"/>
<feature type="domain" description="YgxA-like helix-turn-helix" evidence="2">
    <location>
        <begin position="224"/>
        <end position="286"/>
    </location>
</feature>
<dbReference type="Proteomes" id="UP000182762">
    <property type="component" value="Unassembled WGS sequence"/>
</dbReference>
<evidence type="ECO:0000259" key="3">
    <source>
        <dbReference type="Pfam" id="PF22339"/>
    </source>
</evidence>
<dbReference type="RefSeq" id="WP_061802486.1">
    <property type="nucleotide sequence ID" value="NZ_FOXX01000011.1"/>
</dbReference>
<dbReference type="Gene3D" id="1.10.10.10">
    <property type="entry name" value="Winged helix-like DNA-binding domain superfamily/Winged helix DNA-binding domain"/>
    <property type="match status" value="1"/>
</dbReference>
<organism evidence="4 5">
    <name type="scientific">Priestia endophytica DSM 13796</name>
    <dbReference type="NCBI Taxonomy" id="1121089"/>
    <lineage>
        <taxon>Bacteria</taxon>
        <taxon>Bacillati</taxon>
        <taxon>Bacillota</taxon>
        <taxon>Bacilli</taxon>
        <taxon>Bacillales</taxon>
        <taxon>Bacillaceae</taxon>
        <taxon>Priestia</taxon>
    </lineage>
</organism>
<evidence type="ECO:0000259" key="2">
    <source>
        <dbReference type="Pfam" id="PF18576"/>
    </source>
</evidence>
<dbReference type="Pfam" id="PF22339">
    <property type="entry name" value="YgxA-like_sub_bind"/>
    <property type="match status" value="1"/>
</dbReference>
<dbReference type="InterPro" id="IPR041143">
    <property type="entry name" value="YgxA_HTH"/>
</dbReference>
<dbReference type="Pfam" id="PF14540">
    <property type="entry name" value="NTF-like"/>
    <property type="match status" value="1"/>
</dbReference>
<evidence type="ECO:0000313" key="4">
    <source>
        <dbReference type="EMBL" id="SFQ82541.1"/>
    </source>
</evidence>
<comment type="caution">
    <text evidence="4">The sequence shown here is derived from an EMBL/GenBank/DDBJ whole genome shotgun (WGS) entry which is preliminary data.</text>
</comment>
<protein>
    <submittedName>
        <fullName evidence="4">Nucleotidyltransferase-like</fullName>
    </submittedName>
</protein>
<evidence type="ECO:0000313" key="5">
    <source>
        <dbReference type="Proteomes" id="UP000182762"/>
    </source>
</evidence>
<dbReference type="Gene3D" id="1.20.120.330">
    <property type="entry name" value="Nucleotidyltransferases domain 2"/>
    <property type="match status" value="1"/>
</dbReference>
<dbReference type="EMBL" id="FOXX01000011">
    <property type="protein sequence ID" value="SFQ82541.1"/>
    <property type="molecule type" value="Genomic_DNA"/>
</dbReference>
<dbReference type="Gene3D" id="3.30.460.10">
    <property type="entry name" value="Beta Polymerase, domain 2"/>
    <property type="match status" value="1"/>
</dbReference>
<gene>
    <name evidence="4" type="ORF">SAMN02745910_03928</name>
</gene>
<dbReference type="InterPro" id="IPR043519">
    <property type="entry name" value="NT_sf"/>
</dbReference>
<sequence length="288" mass="34131">MEDILRPIYQERASNRDTLGVLLIEKSKSSLPVTDNQDALLVVIVKKAEVPLFIKHYHRHDTTAALYTVTEEQLYDWLTNGSNRRVVDWIFNGQILFDRNEYLETLKKQLDEFPYHDRYKKIGIEFAKLIRRFIEGKAFFTSGNHLDSFNHMVHALHHLARLSVLEHGFHPEVTVWSQVKKLEPEVYKLYEELVESKEGIEKRLELLFLASEFLLNQRIDLGSKHLLSVMKQKQEPWTFQQLMTEEEIAPYSIDLGIVLDFLVEKELVFIYEEETKGKNIYHRYYTTR</sequence>
<feature type="domain" description="Nucleotidyltransferase-like" evidence="1">
    <location>
        <begin position="1"/>
        <end position="118"/>
    </location>
</feature>
<feature type="domain" description="YgxA-like substrate binding" evidence="3">
    <location>
        <begin position="120"/>
        <end position="218"/>
    </location>
</feature>
<dbReference type="Pfam" id="PF18576">
    <property type="entry name" value="HTH_52"/>
    <property type="match status" value="1"/>
</dbReference>
<proteinExistence type="predicted"/>
<keyword evidence="5" id="KW-1185">Reference proteome</keyword>